<comment type="caution">
    <text evidence="1">The sequence shown here is derived from an EMBL/GenBank/DDBJ whole genome shotgun (WGS) entry which is preliminary data.</text>
</comment>
<dbReference type="STRING" id="44941.A0A397VXQ2"/>
<accession>A0A397VXQ2</accession>
<dbReference type="OrthoDB" id="2390726at2759"/>
<proteinExistence type="predicted"/>
<protein>
    <submittedName>
        <fullName evidence="1">Uncharacterized protein</fullName>
    </submittedName>
</protein>
<dbReference type="Proteomes" id="UP000266673">
    <property type="component" value="Unassembled WGS sequence"/>
</dbReference>
<gene>
    <name evidence="1" type="ORF">C2G38_2160889</name>
</gene>
<reference evidence="1 2" key="1">
    <citation type="submission" date="2018-06" db="EMBL/GenBank/DDBJ databases">
        <title>Comparative genomics reveals the genomic features of Rhizophagus irregularis, R. cerebriforme, R. diaphanum and Gigaspora rosea, and their symbiotic lifestyle signature.</title>
        <authorList>
            <person name="Morin E."/>
            <person name="San Clemente H."/>
            <person name="Chen E.C.H."/>
            <person name="De La Providencia I."/>
            <person name="Hainaut M."/>
            <person name="Kuo A."/>
            <person name="Kohler A."/>
            <person name="Murat C."/>
            <person name="Tang N."/>
            <person name="Roy S."/>
            <person name="Loubradou J."/>
            <person name="Henrissat B."/>
            <person name="Grigoriev I.V."/>
            <person name="Corradi N."/>
            <person name="Roux C."/>
            <person name="Martin F.M."/>
        </authorList>
    </citation>
    <scope>NUCLEOTIDE SEQUENCE [LARGE SCALE GENOMIC DNA]</scope>
    <source>
        <strain evidence="1 2">DAOM 194757</strain>
    </source>
</reference>
<dbReference type="AlphaFoldDB" id="A0A397VXQ2"/>
<keyword evidence="2" id="KW-1185">Reference proteome</keyword>
<name>A0A397VXQ2_9GLOM</name>
<dbReference type="EMBL" id="QKWP01000103">
    <property type="protein sequence ID" value="RIB27294.1"/>
    <property type="molecule type" value="Genomic_DNA"/>
</dbReference>
<organism evidence="1 2">
    <name type="scientific">Gigaspora rosea</name>
    <dbReference type="NCBI Taxonomy" id="44941"/>
    <lineage>
        <taxon>Eukaryota</taxon>
        <taxon>Fungi</taxon>
        <taxon>Fungi incertae sedis</taxon>
        <taxon>Mucoromycota</taxon>
        <taxon>Glomeromycotina</taxon>
        <taxon>Glomeromycetes</taxon>
        <taxon>Diversisporales</taxon>
        <taxon>Gigasporaceae</taxon>
        <taxon>Gigaspora</taxon>
    </lineage>
</organism>
<evidence type="ECO:0000313" key="1">
    <source>
        <dbReference type="EMBL" id="RIB27294.1"/>
    </source>
</evidence>
<sequence length="379" mass="44268">MEEGYGIKDLKTNNQVEEFTKDFSKLDNLIEFKQLVEDFEIKLTEDILINALESLSDASSFKCQSESTMVRLEVHLRTWMATLERVYYSPCVLRYEVREQLYRRLRDFDVIHHGMTNAFKQGVGNSFKSKGKSMEISNNNNIYMNFPNCDIKFLLVHLRDTLHNMRDDETRIDEGLRRMNDILLTFINIAPKAAGASLGNISEAFGIAEILPNLSKVFSFKYPINYWYPTWRLILLTHYFLENLTKDEKYELITPPNSLWFGILDLAQHLSQKTTQIISLALCYYLGLESLRNSKCTYICFKSLELLLSLSNQKPELFKEIVKEDIENYKESLSTTSQQILEKISHDITQKIQIKIKYESVAIINEKLETKNKRRLIST</sequence>
<evidence type="ECO:0000313" key="2">
    <source>
        <dbReference type="Proteomes" id="UP000266673"/>
    </source>
</evidence>